<dbReference type="InterPro" id="IPR018392">
    <property type="entry name" value="LysM"/>
</dbReference>
<sequence length="213" mass="23272">MKKTILIATPMALLLVVAIGCGYFSKKQVVSYKYGTEKVKNEQFIVAFSEGGQLEAVSSVKIENEMDGSSTIVSIVDEGSTVKGPKQVQAQAGDTPAALAKKHGVTEDALRHVNPDLEQAIQDGESITIPGDLLVELDPGSLKDKILTQEIAVRTAKNSVTKAKNDLEIQKLRNQQNIDDAEINVRFAKLDLDKFEDSDARLKREDFEGQLTN</sequence>
<feature type="coiled-coil region" evidence="1">
    <location>
        <begin position="164"/>
        <end position="198"/>
    </location>
</feature>
<proteinExistence type="predicted"/>
<evidence type="ECO:0000313" key="2">
    <source>
        <dbReference type="EMBL" id="SVE40600.1"/>
    </source>
</evidence>
<dbReference type="CDD" id="cd00118">
    <property type="entry name" value="LysM"/>
    <property type="match status" value="1"/>
</dbReference>
<organism evidence="2">
    <name type="scientific">marine metagenome</name>
    <dbReference type="NCBI Taxonomy" id="408172"/>
    <lineage>
        <taxon>unclassified sequences</taxon>
        <taxon>metagenomes</taxon>
        <taxon>ecological metagenomes</taxon>
    </lineage>
</organism>
<dbReference type="InterPro" id="IPR036779">
    <property type="entry name" value="LysM_dom_sf"/>
</dbReference>
<accession>A0A383D8H3</accession>
<gene>
    <name evidence="2" type="ORF">METZ01_LOCUS493454</name>
</gene>
<reference evidence="2" key="1">
    <citation type="submission" date="2018-05" db="EMBL/GenBank/DDBJ databases">
        <authorList>
            <person name="Lanie J.A."/>
            <person name="Ng W.-L."/>
            <person name="Kazmierczak K.M."/>
            <person name="Andrzejewski T.M."/>
            <person name="Davidsen T.M."/>
            <person name="Wayne K.J."/>
            <person name="Tettelin H."/>
            <person name="Glass J.I."/>
            <person name="Rusch D."/>
            <person name="Podicherti R."/>
            <person name="Tsui H.-C.T."/>
            <person name="Winkler M.E."/>
        </authorList>
    </citation>
    <scope>NUCLEOTIDE SEQUENCE</scope>
</reference>
<name>A0A383D8H3_9ZZZZ</name>
<dbReference type="Gene3D" id="3.10.350.10">
    <property type="entry name" value="LysM domain"/>
    <property type="match status" value="1"/>
</dbReference>
<dbReference type="AlphaFoldDB" id="A0A383D8H3"/>
<protein>
    <submittedName>
        <fullName evidence="2">Uncharacterized protein</fullName>
    </submittedName>
</protein>
<dbReference type="EMBL" id="UINC01215079">
    <property type="protein sequence ID" value="SVE40600.1"/>
    <property type="molecule type" value="Genomic_DNA"/>
</dbReference>
<evidence type="ECO:0000256" key="1">
    <source>
        <dbReference type="SAM" id="Coils"/>
    </source>
</evidence>
<keyword evidence="1" id="KW-0175">Coiled coil</keyword>
<feature type="non-terminal residue" evidence="2">
    <location>
        <position position="213"/>
    </location>
</feature>
<dbReference type="PROSITE" id="PS51257">
    <property type="entry name" value="PROKAR_LIPOPROTEIN"/>
    <property type="match status" value="1"/>
</dbReference>